<keyword evidence="1" id="KW-0472">Membrane</keyword>
<feature type="transmembrane region" description="Helical" evidence="1">
    <location>
        <begin position="121"/>
        <end position="143"/>
    </location>
</feature>
<dbReference type="EMBL" id="JAEKNR010000212">
    <property type="protein sequence ID" value="MBJ7600579.1"/>
    <property type="molecule type" value="Genomic_DNA"/>
</dbReference>
<keyword evidence="3" id="KW-1185">Reference proteome</keyword>
<evidence type="ECO:0000313" key="2">
    <source>
        <dbReference type="EMBL" id="MBJ7600579.1"/>
    </source>
</evidence>
<dbReference type="RefSeq" id="WP_338204468.1">
    <property type="nucleotide sequence ID" value="NZ_JAEKNR010000212.1"/>
</dbReference>
<feature type="transmembrane region" description="Helical" evidence="1">
    <location>
        <begin position="150"/>
        <end position="174"/>
    </location>
</feature>
<keyword evidence="1" id="KW-0812">Transmembrane</keyword>
<name>A0A934K5T4_9BACT</name>
<gene>
    <name evidence="2" type="ORF">JF922_21225</name>
</gene>
<keyword evidence="1" id="KW-1133">Transmembrane helix</keyword>
<evidence type="ECO:0000313" key="3">
    <source>
        <dbReference type="Proteomes" id="UP000612893"/>
    </source>
</evidence>
<organism evidence="2 3">
    <name type="scientific">Candidatus Nephthysia bennettiae</name>
    <dbReference type="NCBI Taxonomy" id="3127016"/>
    <lineage>
        <taxon>Bacteria</taxon>
        <taxon>Bacillati</taxon>
        <taxon>Candidatus Dormiibacterota</taxon>
        <taxon>Candidatus Dormibacteria</taxon>
        <taxon>Candidatus Dormibacterales</taxon>
        <taxon>Candidatus Dormibacteraceae</taxon>
        <taxon>Candidatus Nephthysia</taxon>
    </lineage>
</organism>
<evidence type="ECO:0000256" key="1">
    <source>
        <dbReference type="SAM" id="Phobius"/>
    </source>
</evidence>
<dbReference type="AlphaFoldDB" id="A0A934K5T4"/>
<reference evidence="2" key="1">
    <citation type="submission" date="2020-10" db="EMBL/GenBank/DDBJ databases">
        <title>Ca. Dormibacterota MAGs.</title>
        <authorList>
            <person name="Montgomery K."/>
        </authorList>
    </citation>
    <scope>NUCLEOTIDE SEQUENCE [LARGE SCALE GENOMIC DNA]</scope>
    <source>
        <strain evidence="2">SC8812_S17_10</strain>
    </source>
</reference>
<feature type="transmembrane region" description="Helical" evidence="1">
    <location>
        <begin position="194"/>
        <end position="215"/>
    </location>
</feature>
<evidence type="ECO:0008006" key="4">
    <source>
        <dbReference type="Google" id="ProtNLM"/>
    </source>
</evidence>
<proteinExistence type="predicted"/>
<comment type="caution">
    <text evidence="2">The sequence shown here is derived from an EMBL/GenBank/DDBJ whole genome shotgun (WGS) entry which is preliminary data.</text>
</comment>
<feature type="transmembrane region" description="Helical" evidence="1">
    <location>
        <begin position="60"/>
        <end position="82"/>
    </location>
</feature>
<dbReference type="Proteomes" id="UP000612893">
    <property type="component" value="Unassembled WGS sequence"/>
</dbReference>
<protein>
    <recommendedName>
        <fullName evidence="4">DUF2510 domain-containing protein</fullName>
    </recommendedName>
</protein>
<sequence length="229" mass="25368">MLSPDGAYTWNGREWVPNTAAVPVVSPDGAYVWNGREWVPNVRPAPTRFRKEPTSWTRPLQLAVIALTVVGDVNVLTLLPYLSDYIRQAARRSIELSLAAQPQTPSSEQIRAQTLAIADMIGTWTIVVTLVFAAIWLLLIVIGTLRRWTWFYWLLIVLFALSILAIPQQLLQVFGIGTTGGAGQPPLLLPLPNALLGLAVACAELALFIWMIVAYRKYGPWASRRVPAL</sequence>
<accession>A0A934K5T4</accession>